<sequence length="278" mass="31324">MKNLKRKLAIALLSGITLITTACGSSVSNEEVIKKVYESANNIKSADIELDLDMELALKDQSLKTSMKGKTSFISEPLAMSMDVITTAFQGEMKIKAYFKDNYMYISNPVKEGEWIKTDNEQLVKQIQEQQKNLTSDKIVEIFKNSSDKIKVDEKDGKYHVTYSGDGSEYKDIFITALSSTIQDPAALENIKNNTKFKKVNVTYVVDKNNYTPIEQKVDMELEITEAGNTANTKIKGTTKYSNVNNVKEIVLPEEAKNAKSLEELEKEQQEQQAEKSE</sequence>
<keyword evidence="4" id="KW-1185">Reference proteome</keyword>
<dbReference type="Proteomes" id="UP000531840">
    <property type="component" value="Unassembled WGS sequence"/>
</dbReference>
<dbReference type="PROSITE" id="PS51257">
    <property type="entry name" value="PROKAR_LIPOPROTEIN"/>
    <property type="match status" value="1"/>
</dbReference>
<reference evidence="3 4" key="1">
    <citation type="submission" date="2020-07" db="EMBL/GenBank/DDBJ databases">
        <title>MOT database genomes.</title>
        <authorList>
            <person name="Joseph S."/>
            <person name="Aduse-Opoku J."/>
            <person name="Hashim A."/>
            <person name="Wade W."/>
            <person name="Curtis M."/>
        </authorList>
    </citation>
    <scope>NUCLEOTIDE SEQUENCE [LARGE SCALE GENOMIC DNA]</scope>
    <source>
        <strain evidence="3 4">CIP 106318</strain>
    </source>
</reference>
<evidence type="ECO:0000256" key="1">
    <source>
        <dbReference type="SAM" id="MobiDB-lite"/>
    </source>
</evidence>
<keyword evidence="2" id="KW-0732">Signal</keyword>
<dbReference type="Gene3D" id="2.50.20.20">
    <property type="match status" value="1"/>
</dbReference>
<evidence type="ECO:0008006" key="5">
    <source>
        <dbReference type="Google" id="ProtNLM"/>
    </source>
</evidence>
<dbReference type="EMBL" id="JACBYF010000024">
    <property type="protein sequence ID" value="NYS48038.1"/>
    <property type="molecule type" value="Genomic_DNA"/>
</dbReference>
<feature type="signal peptide" evidence="2">
    <location>
        <begin position="1"/>
        <end position="22"/>
    </location>
</feature>
<evidence type="ECO:0000313" key="4">
    <source>
        <dbReference type="Proteomes" id="UP000531840"/>
    </source>
</evidence>
<dbReference type="Pfam" id="PF20316">
    <property type="entry name" value="DUF6612"/>
    <property type="match status" value="1"/>
</dbReference>
<feature type="region of interest" description="Disordered" evidence="1">
    <location>
        <begin position="256"/>
        <end position="278"/>
    </location>
</feature>
<evidence type="ECO:0000313" key="3">
    <source>
        <dbReference type="EMBL" id="NYS48038.1"/>
    </source>
</evidence>
<protein>
    <recommendedName>
        <fullName evidence="5">Lipoprotein</fullName>
    </recommendedName>
</protein>
<comment type="caution">
    <text evidence="3">The sequence shown here is derived from an EMBL/GenBank/DDBJ whole genome shotgun (WGS) entry which is preliminary data.</text>
</comment>
<name>A0ABX2T064_9BACL</name>
<dbReference type="RefSeq" id="WP_179941821.1">
    <property type="nucleotide sequence ID" value="NZ_JACBYF010000024.1"/>
</dbReference>
<proteinExistence type="predicted"/>
<evidence type="ECO:0000256" key="2">
    <source>
        <dbReference type="SAM" id="SignalP"/>
    </source>
</evidence>
<gene>
    <name evidence="3" type="ORF">HZY85_07615</name>
</gene>
<organism evidence="3 4">
    <name type="scientific">Gemelliphila palaticanis</name>
    <dbReference type="NCBI Taxonomy" id="81950"/>
    <lineage>
        <taxon>Bacteria</taxon>
        <taxon>Bacillati</taxon>
        <taxon>Bacillota</taxon>
        <taxon>Bacilli</taxon>
        <taxon>Bacillales</taxon>
        <taxon>Gemellaceae</taxon>
        <taxon>Gemelliphila</taxon>
    </lineage>
</organism>
<feature type="chain" id="PRO_5046483064" description="Lipoprotein" evidence="2">
    <location>
        <begin position="23"/>
        <end position="278"/>
    </location>
</feature>
<accession>A0ABX2T064</accession>
<dbReference type="InterPro" id="IPR046720">
    <property type="entry name" value="DUF6612"/>
</dbReference>